<evidence type="ECO:0000256" key="2">
    <source>
        <dbReference type="ARBA" id="ARBA00022980"/>
    </source>
</evidence>
<keyword evidence="3 5" id="KW-0687">Ribonucleoprotein</keyword>
<comment type="similarity">
    <text evidence="1 5 6">Belongs to the bacterial ribosomal protein bS21 family.</text>
</comment>
<protein>
    <recommendedName>
        <fullName evidence="4 5">Small ribosomal subunit protein bS21</fullName>
    </recommendedName>
</protein>
<dbReference type="Proteomes" id="UP000323136">
    <property type="component" value="Unassembled WGS sequence"/>
</dbReference>
<proteinExistence type="inferred from homology"/>
<comment type="caution">
    <text evidence="7">The sequence shown here is derived from an EMBL/GenBank/DDBJ whole genome shotgun (WGS) entry which is preliminary data.</text>
</comment>
<keyword evidence="2 5" id="KW-0689">Ribosomal protein</keyword>
<dbReference type="AlphaFoldDB" id="A0A5S5DQ11"/>
<organism evidence="7 8">
    <name type="scientific">Tenacibaculum adriaticum</name>
    <dbReference type="NCBI Taxonomy" id="413713"/>
    <lineage>
        <taxon>Bacteria</taxon>
        <taxon>Pseudomonadati</taxon>
        <taxon>Bacteroidota</taxon>
        <taxon>Flavobacteriia</taxon>
        <taxon>Flavobacteriales</taxon>
        <taxon>Flavobacteriaceae</taxon>
        <taxon>Tenacibaculum</taxon>
    </lineage>
</organism>
<dbReference type="RefSeq" id="WP_148870321.1">
    <property type="nucleotide sequence ID" value="NZ_VNIA01000003.1"/>
</dbReference>
<evidence type="ECO:0000256" key="4">
    <source>
        <dbReference type="ARBA" id="ARBA00035135"/>
    </source>
</evidence>
<reference evidence="7 8" key="1">
    <citation type="submission" date="2019-07" db="EMBL/GenBank/DDBJ databases">
        <title>Genomic Encyclopedia of Type Strains, Phase IV (KMG-IV): sequencing the most valuable type-strain genomes for metagenomic binning, comparative biology and taxonomic classification.</title>
        <authorList>
            <person name="Goeker M."/>
        </authorList>
    </citation>
    <scope>NUCLEOTIDE SEQUENCE [LARGE SCALE GENOMIC DNA]</scope>
    <source>
        <strain evidence="7 8">DSM 18961</strain>
    </source>
</reference>
<dbReference type="InterPro" id="IPR038380">
    <property type="entry name" value="Ribosomal_bS21_sf"/>
</dbReference>
<dbReference type="NCBIfam" id="TIGR00030">
    <property type="entry name" value="S21p"/>
    <property type="match status" value="1"/>
</dbReference>
<dbReference type="GO" id="GO:0003735">
    <property type="term" value="F:structural constituent of ribosome"/>
    <property type="evidence" value="ECO:0007669"/>
    <property type="project" value="InterPro"/>
</dbReference>
<dbReference type="InterPro" id="IPR001911">
    <property type="entry name" value="Ribosomal_bS21"/>
</dbReference>
<gene>
    <name evidence="5" type="primary">rpsU</name>
    <name evidence="7" type="ORF">C7447_103148</name>
</gene>
<keyword evidence="8" id="KW-1185">Reference proteome</keyword>
<dbReference type="GO" id="GO:0006412">
    <property type="term" value="P:translation"/>
    <property type="evidence" value="ECO:0007669"/>
    <property type="project" value="UniProtKB-UniRule"/>
</dbReference>
<evidence type="ECO:0000256" key="1">
    <source>
        <dbReference type="ARBA" id="ARBA00006640"/>
    </source>
</evidence>
<dbReference type="OrthoDB" id="598353at2"/>
<evidence type="ECO:0000313" key="8">
    <source>
        <dbReference type="Proteomes" id="UP000323136"/>
    </source>
</evidence>
<dbReference type="Pfam" id="PF01165">
    <property type="entry name" value="Ribosomal_S21"/>
    <property type="match status" value="1"/>
</dbReference>
<dbReference type="GO" id="GO:1990904">
    <property type="term" value="C:ribonucleoprotein complex"/>
    <property type="evidence" value="ECO:0007669"/>
    <property type="project" value="UniProtKB-KW"/>
</dbReference>
<accession>A0A5S5DQ11</accession>
<dbReference type="GO" id="GO:0005840">
    <property type="term" value="C:ribosome"/>
    <property type="evidence" value="ECO:0007669"/>
    <property type="project" value="UniProtKB-KW"/>
</dbReference>
<evidence type="ECO:0000256" key="5">
    <source>
        <dbReference type="HAMAP-Rule" id="MF_00358"/>
    </source>
</evidence>
<evidence type="ECO:0000256" key="6">
    <source>
        <dbReference type="RuleBase" id="RU000667"/>
    </source>
</evidence>
<dbReference type="PRINTS" id="PR00976">
    <property type="entry name" value="RIBOSOMALS21"/>
</dbReference>
<sequence length="62" mass="7565">MLRIVVKEGENIERALKRYKRKFRDVKVLQELRERKQFTKPSVAKRAEKKKAAYIEQLFKED</sequence>
<dbReference type="EMBL" id="VNIA01000003">
    <property type="protein sequence ID" value="TYP97981.1"/>
    <property type="molecule type" value="Genomic_DNA"/>
</dbReference>
<dbReference type="HAMAP" id="MF_00358">
    <property type="entry name" value="Ribosomal_bS21"/>
    <property type="match status" value="1"/>
</dbReference>
<name>A0A5S5DQ11_9FLAO</name>
<evidence type="ECO:0000313" key="7">
    <source>
        <dbReference type="EMBL" id="TYP97981.1"/>
    </source>
</evidence>
<evidence type="ECO:0000256" key="3">
    <source>
        <dbReference type="ARBA" id="ARBA00023274"/>
    </source>
</evidence>
<dbReference type="Gene3D" id="1.20.5.1150">
    <property type="entry name" value="Ribosomal protein S8"/>
    <property type="match status" value="1"/>
</dbReference>